<feature type="transmembrane region" description="Helical" evidence="1">
    <location>
        <begin position="326"/>
        <end position="346"/>
    </location>
</feature>
<feature type="transmembrane region" description="Helical" evidence="1">
    <location>
        <begin position="123"/>
        <end position="142"/>
    </location>
</feature>
<feature type="transmembrane region" description="Helical" evidence="1">
    <location>
        <begin position="253"/>
        <end position="274"/>
    </location>
</feature>
<accession>A0A3B1DJ58</accession>
<keyword evidence="1" id="KW-1133">Transmembrane helix</keyword>
<dbReference type="AlphaFoldDB" id="A0A3B1DJ58"/>
<sequence>MRNLIILRFISFLLFGIFLIIGVNLAKLKPLWNDEIYTQTSSVENLSYKKIIFGKIKEGNNSPFFYLIQKSICDIFRYSLPYEWKGGEIDDQKAQILLRMSSNVFMALSVTIFFYFFSRYYSLGFGIYALLVALSSFMVWYYWVEARPYSLWVFLTTVQSLVFLRILKNSSYCLLSWHSLAVINILMAVTSFLSIIQIFIVSLVLWVFKEKRWKAYLWMTVFPLCLLFFYYFHAPKYKFWIADDGIMPLIYSSISEMRLVLIITCIVLGGIFYFKKSKVDSIFLGVDVRGYAAFFGFVLVGTFGVLLWLMWKDSGGLEGFSVTTRYFIYLTPVGIIANVLCLEQLVKIFKNNFWMVTNIIIIFSGIAGIEFVKNSIWFLWAV</sequence>
<evidence type="ECO:0000313" key="2">
    <source>
        <dbReference type="EMBL" id="VAX35000.1"/>
    </source>
</evidence>
<feature type="transmembrane region" description="Helical" evidence="1">
    <location>
        <begin position="6"/>
        <end position="26"/>
    </location>
</feature>
<feature type="transmembrane region" description="Helical" evidence="1">
    <location>
        <begin position="179"/>
        <end position="208"/>
    </location>
</feature>
<proteinExistence type="predicted"/>
<reference evidence="2" key="1">
    <citation type="submission" date="2018-06" db="EMBL/GenBank/DDBJ databases">
        <authorList>
            <person name="Zhirakovskaya E."/>
        </authorList>
    </citation>
    <scope>NUCLEOTIDE SEQUENCE</scope>
</reference>
<feature type="transmembrane region" description="Helical" evidence="1">
    <location>
        <begin position="96"/>
        <end position="117"/>
    </location>
</feature>
<protein>
    <recommendedName>
        <fullName evidence="3">Glycosyltransferase RgtA/B/C/D-like domain-containing protein</fullName>
    </recommendedName>
</protein>
<organism evidence="2">
    <name type="scientific">hydrothermal vent metagenome</name>
    <dbReference type="NCBI Taxonomy" id="652676"/>
    <lineage>
        <taxon>unclassified sequences</taxon>
        <taxon>metagenomes</taxon>
        <taxon>ecological metagenomes</taxon>
    </lineage>
</organism>
<feature type="transmembrane region" description="Helical" evidence="1">
    <location>
        <begin position="286"/>
        <end position="311"/>
    </location>
</feature>
<feature type="transmembrane region" description="Helical" evidence="1">
    <location>
        <begin position="215"/>
        <end position="233"/>
    </location>
</feature>
<gene>
    <name evidence="2" type="ORF">MNBD_UNCLBAC01-267</name>
</gene>
<feature type="transmembrane region" description="Helical" evidence="1">
    <location>
        <begin position="353"/>
        <end position="372"/>
    </location>
</feature>
<evidence type="ECO:0000256" key="1">
    <source>
        <dbReference type="SAM" id="Phobius"/>
    </source>
</evidence>
<keyword evidence="1" id="KW-0472">Membrane</keyword>
<keyword evidence="1" id="KW-0812">Transmembrane</keyword>
<evidence type="ECO:0008006" key="3">
    <source>
        <dbReference type="Google" id="ProtNLM"/>
    </source>
</evidence>
<dbReference type="EMBL" id="UOGJ01000022">
    <property type="protein sequence ID" value="VAX35000.1"/>
    <property type="molecule type" value="Genomic_DNA"/>
</dbReference>
<name>A0A3B1DJ58_9ZZZZ</name>
<feature type="transmembrane region" description="Helical" evidence="1">
    <location>
        <begin position="149"/>
        <end position="167"/>
    </location>
</feature>